<dbReference type="RefSeq" id="WP_067883996.1">
    <property type="nucleotide sequence ID" value="NZ_VSFG01000006.1"/>
</dbReference>
<accession>A0A5D0NG85</accession>
<evidence type="ECO:0000313" key="5">
    <source>
        <dbReference type="EMBL" id="TYB43352.1"/>
    </source>
</evidence>
<dbReference type="Proteomes" id="UP000323380">
    <property type="component" value="Unassembled WGS sequence"/>
</dbReference>
<dbReference type="InterPro" id="IPR001310">
    <property type="entry name" value="Histidine_triad_HIT"/>
</dbReference>
<dbReference type="Gene3D" id="3.30.428.10">
    <property type="entry name" value="HIT-like"/>
    <property type="match status" value="1"/>
</dbReference>
<keyword evidence="6" id="KW-1185">Reference proteome</keyword>
<evidence type="ECO:0000313" key="6">
    <source>
        <dbReference type="Proteomes" id="UP000323380"/>
    </source>
</evidence>
<sequence>MGDQGCLFCEIVKGERGAHVVMERPEAVAFLDSRPLFKGHTLLVPRVHYETLTDLPGELLGPFFGYAQLLAGAMESVLGAAGSFVAMNNRVSQSVPHLHVHVVPRNRKDGLRGFFWPRQKYESDNEAAEYAGRLAAALGADGGEVGSGQGE</sequence>
<evidence type="ECO:0000259" key="4">
    <source>
        <dbReference type="PROSITE" id="PS51084"/>
    </source>
</evidence>
<proteinExistence type="predicted"/>
<dbReference type="GO" id="GO:0003824">
    <property type="term" value="F:catalytic activity"/>
    <property type="evidence" value="ECO:0007669"/>
    <property type="project" value="InterPro"/>
</dbReference>
<dbReference type="EMBL" id="VSFG01000006">
    <property type="protein sequence ID" value="TYB43352.1"/>
    <property type="molecule type" value="Genomic_DNA"/>
</dbReference>
<dbReference type="AlphaFoldDB" id="A0A5D0NG85"/>
<reference evidence="5 6" key="1">
    <citation type="submission" date="2019-08" db="EMBL/GenBank/DDBJ databases">
        <title>Actinomadura sp. nov. CYP1-5 isolated from mountain soil.</title>
        <authorList>
            <person name="Songsumanus A."/>
            <person name="Kuncharoen N."/>
            <person name="Kudo T."/>
            <person name="Yuki M."/>
            <person name="Igarashi Y."/>
            <person name="Tanasupawat S."/>
        </authorList>
    </citation>
    <scope>NUCLEOTIDE SEQUENCE [LARGE SCALE GENOMIC DNA]</scope>
    <source>
        <strain evidence="5 6">JCM 14158</strain>
    </source>
</reference>
<dbReference type="InterPro" id="IPR011146">
    <property type="entry name" value="HIT-like"/>
</dbReference>
<dbReference type="PRINTS" id="PR00332">
    <property type="entry name" value="HISTRIAD"/>
</dbReference>
<evidence type="ECO:0000256" key="2">
    <source>
        <dbReference type="PIRSR" id="PIRSR601310-3"/>
    </source>
</evidence>
<dbReference type="SUPFAM" id="SSF54197">
    <property type="entry name" value="HIT-like"/>
    <property type="match status" value="1"/>
</dbReference>
<evidence type="ECO:0000256" key="3">
    <source>
        <dbReference type="PROSITE-ProRule" id="PRU00464"/>
    </source>
</evidence>
<dbReference type="PROSITE" id="PS51084">
    <property type="entry name" value="HIT_2"/>
    <property type="match status" value="1"/>
</dbReference>
<organism evidence="5 6">
    <name type="scientific">Actinomadura chibensis</name>
    <dbReference type="NCBI Taxonomy" id="392828"/>
    <lineage>
        <taxon>Bacteria</taxon>
        <taxon>Bacillati</taxon>
        <taxon>Actinomycetota</taxon>
        <taxon>Actinomycetes</taxon>
        <taxon>Streptosporangiales</taxon>
        <taxon>Thermomonosporaceae</taxon>
        <taxon>Actinomadura</taxon>
    </lineage>
</organism>
<feature type="domain" description="HIT" evidence="4">
    <location>
        <begin position="7"/>
        <end position="112"/>
    </location>
</feature>
<protein>
    <submittedName>
        <fullName evidence="5">HIT family protein</fullName>
    </submittedName>
</protein>
<name>A0A5D0NG85_9ACTN</name>
<dbReference type="PANTHER" id="PTHR46648">
    <property type="entry name" value="HIT FAMILY PROTEIN 1"/>
    <property type="match status" value="1"/>
</dbReference>
<dbReference type="Pfam" id="PF01230">
    <property type="entry name" value="HIT"/>
    <property type="match status" value="1"/>
</dbReference>
<gene>
    <name evidence="5" type="ORF">FXF69_26355</name>
</gene>
<dbReference type="PANTHER" id="PTHR46648:SF1">
    <property type="entry name" value="ADENOSINE 5'-MONOPHOSPHORAMIDASE HNT1"/>
    <property type="match status" value="1"/>
</dbReference>
<dbReference type="STRING" id="1220554.GCA_001552135_00153"/>
<feature type="active site" description="Tele-AMP-histidine intermediate" evidence="1">
    <location>
        <position position="99"/>
    </location>
</feature>
<dbReference type="InterPro" id="IPR036265">
    <property type="entry name" value="HIT-like_sf"/>
</dbReference>
<comment type="caution">
    <text evidence="5">The sequence shown here is derived from an EMBL/GenBank/DDBJ whole genome shotgun (WGS) entry which is preliminary data.</text>
</comment>
<evidence type="ECO:0000256" key="1">
    <source>
        <dbReference type="PIRSR" id="PIRSR601310-1"/>
    </source>
</evidence>
<feature type="short sequence motif" description="Histidine triad motif" evidence="2 3">
    <location>
        <begin position="97"/>
        <end position="101"/>
    </location>
</feature>
<dbReference type="GO" id="GO:0009117">
    <property type="term" value="P:nucleotide metabolic process"/>
    <property type="evidence" value="ECO:0007669"/>
    <property type="project" value="TreeGrafter"/>
</dbReference>